<dbReference type="AlphaFoldDB" id="A0AAW5PJ35"/>
<dbReference type="PANTHER" id="PTHR33420">
    <property type="entry name" value="FIMBRIAL SUBUNIT ELFA-RELATED"/>
    <property type="match status" value="1"/>
</dbReference>
<accession>A0AAW5PJ35</accession>
<dbReference type="PANTHER" id="PTHR33420:SF3">
    <property type="entry name" value="FIMBRIAL SUBUNIT ELFA"/>
    <property type="match status" value="1"/>
</dbReference>
<name>A0AAW5PJ35_9GAMM</name>
<evidence type="ECO:0000256" key="3">
    <source>
        <dbReference type="ARBA" id="ARBA00022729"/>
    </source>
</evidence>
<keyword evidence="3 5" id="KW-0732">Signal</keyword>
<dbReference type="Proteomes" id="UP001320691">
    <property type="component" value="Unassembled WGS sequence"/>
</dbReference>
<evidence type="ECO:0000313" key="7">
    <source>
        <dbReference type="Proteomes" id="UP001320691"/>
    </source>
</evidence>
<dbReference type="InterPro" id="IPR036937">
    <property type="entry name" value="Adhesion_dom_fimbrial_sf"/>
</dbReference>
<evidence type="ECO:0000256" key="4">
    <source>
        <dbReference type="ARBA" id="ARBA00023263"/>
    </source>
</evidence>
<evidence type="ECO:0000313" key="6">
    <source>
        <dbReference type="EMBL" id="MCS4280134.1"/>
    </source>
</evidence>
<evidence type="ECO:0000256" key="2">
    <source>
        <dbReference type="ARBA" id="ARBA00006671"/>
    </source>
</evidence>
<comment type="subcellular location">
    <subcellularLocation>
        <location evidence="1">Fimbrium</location>
    </subcellularLocation>
</comment>
<dbReference type="GO" id="GO:0043709">
    <property type="term" value="P:cell adhesion involved in single-species biofilm formation"/>
    <property type="evidence" value="ECO:0007669"/>
    <property type="project" value="TreeGrafter"/>
</dbReference>
<comment type="similarity">
    <text evidence="2">Belongs to the fimbrial protein family.</text>
</comment>
<reference evidence="6" key="1">
    <citation type="submission" date="2022-08" db="EMBL/GenBank/DDBJ databases">
        <title>Genomic analyses of the natural microbiome of Caenorhabditis elegans.</title>
        <authorList>
            <person name="Samuel B."/>
        </authorList>
    </citation>
    <scope>NUCLEOTIDE SEQUENCE</scope>
    <source>
        <strain evidence="6">BIGb0277</strain>
    </source>
</reference>
<dbReference type="EMBL" id="JANUEK010000005">
    <property type="protein sequence ID" value="MCS4280134.1"/>
    <property type="molecule type" value="Genomic_DNA"/>
</dbReference>
<evidence type="ECO:0000256" key="5">
    <source>
        <dbReference type="SAM" id="SignalP"/>
    </source>
</evidence>
<feature type="signal peptide" evidence="5">
    <location>
        <begin position="1"/>
        <end position="22"/>
    </location>
</feature>
<feature type="chain" id="PRO_5043599423" evidence="5">
    <location>
        <begin position="23"/>
        <end position="184"/>
    </location>
</feature>
<dbReference type="RefSeq" id="WP_259260849.1">
    <property type="nucleotide sequence ID" value="NZ_JANUEK010000005.1"/>
</dbReference>
<evidence type="ECO:0000256" key="1">
    <source>
        <dbReference type="ARBA" id="ARBA00004561"/>
    </source>
</evidence>
<sequence>MKHTLIALATTAALAVSSTAMAADGTVSFAGEIKATTCLINGTDPGAGAVDIPVVLPEVSMSALRAAGQRAGAKTYNVVLGGAGDTACTNGQIASMHFEASSPAIDAATGRLNNDRTVGNAANVQVAIKNADNTEIDLRDSNNSQQVVIAGNTATLTYIAEYVATAVATAGPVATRVQYSMVYN</sequence>
<dbReference type="InterPro" id="IPR050263">
    <property type="entry name" value="Bact_Fimbrial_Adh_Pro"/>
</dbReference>
<dbReference type="InterPro" id="IPR008966">
    <property type="entry name" value="Adhesion_dom_sf"/>
</dbReference>
<comment type="caution">
    <text evidence="6">The sequence shown here is derived from an EMBL/GenBank/DDBJ whole genome shotgun (WGS) entry which is preliminary data.</text>
</comment>
<dbReference type="InterPro" id="IPR039458">
    <property type="entry name" value="FimA-like"/>
</dbReference>
<organism evidence="6 7">
    <name type="scientific">Stenotrophomonas rhizophila</name>
    <dbReference type="NCBI Taxonomy" id="216778"/>
    <lineage>
        <taxon>Bacteria</taxon>
        <taxon>Pseudomonadati</taxon>
        <taxon>Pseudomonadota</taxon>
        <taxon>Gammaproteobacteria</taxon>
        <taxon>Lysobacterales</taxon>
        <taxon>Lysobacteraceae</taxon>
        <taxon>Stenotrophomonas</taxon>
    </lineage>
</organism>
<keyword evidence="4" id="KW-0281">Fimbrium</keyword>
<proteinExistence type="inferred from homology"/>
<dbReference type="Pfam" id="PF16970">
    <property type="entry name" value="FimA"/>
    <property type="match status" value="1"/>
</dbReference>
<dbReference type="GO" id="GO:0009289">
    <property type="term" value="C:pilus"/>
    <property type="evidence" value="ECO:0007669"/>
    <property type="project" value="UniProtKB-SubCell"/>
</dbReference>
<protein>
    <submittedName>
        <fullName evidence="6">Major type 1 subunit fimbrin (Pilin)</fullName>
    </submittedName>
</protein>
<gene>
    <name evidence="6" type="ORF">M2412_002127</name>
</gene>
<dbReference type="SUPFAM" id="SSF49401">
    <property type="entry name" value="Bacterial adhesins"/>
    <property type="match status" value="1"/>
</dbReference>
<dbReference type="Gene3D" id="2.60.40.1090">
    <property type="entry name" value="Fimbrial-type adhesion domain"/>
    <property type="match status" value="1"/>
</dbReference>